<gene>
    <name evidence="4" type="ORF">FHX72_003194</name>
</gene>
<dbReference type="PANTHER" id="PTHR11019">
    <property type="entry name" value="HTH-TYPE TRANSCRIPTIONAL REGULATOR NIMR"/>
    <property type="match status" value="1"/>
</dbReference>
<dbReference type="Pfam" id="PF12833">
    <property type="entry name" value="HTH_18"/>
    <property type="match status" value="1"/>
</dbReference>
<organism evidence="4 5">
    <name type="scientific">Pseudoclavibacter helvolus</name>
    <dbReference type="NCBI Taxonomy" id="255205"/>
    <lineage>
        <taxon>Bacteria</taxon>
        <taxon>Bacillati</taxon>
        <taxon>Actinomycetota</taxon>
        <taxon>Actinomycetes</taxon>
        <taxon>Micrococcales</taxon>
        <taxon>Microbacteriaceae</taxon>
        <taxon>Pseudoclavibacter</taxon>
    </lineage>
</organism>
<dbReference type="GO" id="GO:0043565">
    <property type="term" value="F:sequence-specific DNA binding"/>
    <property type="evidence" value="ECO:0007669"/>
    <property type="project" value="InterPro"/>
</dbReference>
<dbReference type="SUPFAM" id="SSF46689">
    <property type="entry name" value="Homeodomain-like"/>
    <property type="match status" value="1"/>
</dbReference>
<dbReference type="Proteomes" id="UP000545286">
    <property type="component" value="Unassembled WGS sequence"/>
</dbReference>
<evidence type="ECO:0000313" key="5">
    <source>
        <dbReference type="Proteomes" id="UP000545286"/>
    </source>
</evidence>
<protein>
    <recommendedName>
        <fullName evidence="3">HTH araC/xylS-type domain-containing protein</fullName>
    </recommendedName>
</protein>
<feature type="domain" description="HTH araC/xylS-type" evidence="3">
    <location>
        <begin position="156"/>
        <end position="223"/>
    </location>
</feature>
<sequence length="233" mass="26203">MTENVMVWLRDGELHARYDDRVWIGRQGEVLWLPAGAVVEQVPRAAVSLSILCTDCVRLERPQRARFSRVRDEWLLWALASTSTLVRPAYHHGFHPRLEWPLHAHVIDAFETQVAVDRARSVPMPEHAAARAVATRFLQTLGTSAEAAHNDLAAEVRAAFQHDTGLSVTQWQLAARMRIARKLLHEGASASSVSSRVGYTMLSNFSRAFSRFHGIGPREFQALECADDRLLFA</sequence>
<evidence type="ECO:0000256" key="2">
    <source>
        <dbReference type="ARBA" id="ARBA00023163"/>
    </source>
</evidence>
<dbReference type="GO" id="GO:0003700">
    <property type="term" value="F:DNA-binding transcription factor activity"/>
    <property type="evidence" value="ECO:0007669"/>
    <property type="project" value="InterPro"/>
</dbReference>
<dbReference type="Gene3D" id="1.10.10.60">
    <property type="entry name" value="Homeodomain-like"/>
    <property type="match status" value="1"/>
</dbReference>
<keyword evidence="1" id="KW-0805">Transcription regulation</keyword>
<keyword evidence="5" id="KW-1185">Reference proteome</keyword>
<proteinExistence type="predicted"/>
<dbReference type="EMBL" id="JACHWJ010000005">
    <property type="protein sequence ID" value="MBB2959042.1"/>
    <property type="molecule type" value="Genomic_DNA"/>
</dbReference>
<dbReference type="InterPro" id="IPR018060">
    <property type="entry name" value="HTH_AraC"/>
</dbReference>
<dbReference type="PROSITE" id="PS01124">
    <property type="entry name" value="HTH_ARAC_FAMILY_2"/>
    <property type="match status" value="1"/>
</dbReference>
<keyword evidence="2" id="KW-0804">Transcription</keyword>
<accession>A0A7W4YG80</accession>
<comment type="caution">
    <text evidence="4">The sequence shown here is derived from an EMBL/GenBank/DDBJ whole genome shotgun (WGS) entry which is preliminary data.</text>
</comment>
<dbReference type="InterPro" id="IPR009057">
    <property type="entry name" value="Homeodomain-like_sf"/>
</dbReference>
<name>A0A7W4YG80_9MICO</name>
<dbReference type="AlphaFoldDB" id="A0A7W4YG80"/>
<evidence type="ECO:0000259" key="3">
    <source>
        <dbReference type="PROSITE" id="PS01124"/>
    </source>
</evidence>
<evidence type="ECO:0000313" key="4">
    <source>
        <dbReference type="EMBL" id="MBB2959042.1"/>
    </source>
</evidence>
<dbReference type="RefSeq" id="WP_183626273.1">
    <property type="nucleotide sequence ID" value="NZ_JACHWJ010000005.1"/>
</dbReference>
<dbReference type="PANTHER" id="PTHR11019:SF199">
    <property type="entry name" value="HTH-TYPE TRANSCRIPTIONAL REGULATOR NIMR"/>
    <property type="match status" value="1"/>
</dbReference>
<dbReference type="SMART" id="SM00342">
    <property type="entry name" value="HTH_ARAC"/>
    <property type="match status" value="1"/>
</dbReference>
<evidence type="ECO:0000256" key="1">
    <source>
        <dbReference type="ARBA" id="ARBA00023015"/>
    </source>
</evidence>
<reference evidence="4 5" key="1">
    <citation type="submission" date="2020-08" db="EMBL/GenBank/DDBJ databases">
        <title>Sequencing the genomes of 1000 actinobacteria strains.</title>
        <authorList>
            <person name="Klenk H.-P."/>
        </authorList>
    </citation>
    <scope>NUCLEOTIDE SEQUENCE [LARGE SCALE GENOMIC DNA]</scope>
    <source>
        <strain evidence="4 5">DSM 20419</strain>
    </source>
</reference>